<dbReference type="AlphaFoldDB" id="A0A2Z7CYW0"/>
<feature type="region of interest" description="Disordered" evidence="2">
    <location>
        <begin position="53"/>
        <end position="73"/>
    </location>
</feature>
<evidence type="ECO:0000256" key="2">
    <source>
        <dbReference type="SAM" id="MobiDB-lite"/>
    </source>
</evidence>
<feature type="compositionally biased region" description="Polar residues" evidence="2">
    <location>
        <begin position="148"/>
        <end position="157"/>
    </location>
</feature>
<accession>A0A2Z7CYW0</accession>
<reference evidence="3 4" key="1">
    <citation type="journal article" date="2015" name="Proc. Natl. Acad. Sci. U.S.A.">
        <title>The resurrection genome of Boea hygrometrica: A blueprint for survival of dehydration.</title>
        <authorList>
            <person name="Xiao L."/>
            <person name="Yang G."/>
            <person name="Zhang L."/>
            <person name="Yang X."/>
            <person name="Zhao S."/>
            <person name="Ji Z."/>
            <person name="Zhou Q."/>
            <person name="Hu M."/>
            <person name="Wang Y."/>
            <person name="Chen M."/>
            <person name="Xu Y."/>
            <person name="Jin H."/>
            <person name="Xiao X."/>
            <person name="Hu G."/>
            <person name="Bao F."/>
            <person name="Hu Y."/>
            <person name="Wan P."/>
            <person name="Li L."/>
            <person name="Deng X."/>
            <person name="Kuang T."/>
            <person name="Xiang C."/>
            <person name="Zhu J.K."/>
            <person name="Oliver M.J."/>
            <person name="He Y."/>
        </authorList>
    </citation>
    <scope>NUCLEOTIDE SEQUENCE [LARGE SCALE GENOMIC DNA]</scope>
    <source>
        <strain evidence="4">cv. XS01</strain>
    </source>
</reference>
<dbReference type="Proteomes" id="UP000250235">
    <property type="component" value="Unassembled WGS sequence"/>
</dbReference>
<gene>
    <name evidence="3" type="ORF">F511_20692</name>
</gene>
<protein>
    <submittedName>
        <fullName evidence="3">Spindle pole body component 110-like</fullName>
    </submittedName>
</protein>
<keyword evidence="4" id="KW-1185">Reference proteome</keyword>
<keyword evidence="1" id="KW-0175">Coiled coil</keyword>
<feature type="coiled-coil region" evidence="1">
    <location>
        <begin position="5"/>
        <end position="32"/>
    </location>
</feature>
<proteinExistence type="predicted"/>
<sequence>MQAALSKLEFENEELRSRSEEMLNENKRLTGIISSWTRSSALLDKLHGVMKSSNDKTGLGYNSDESSRAETSCTPQLERTNFQTMKFVKSSAGQPVEAQSGEINIEAEPPIWKGRFFGLGYIAPEKSRESWLRKRVQQMRGKPKSDVKNPSQPSQPSTKDRQYKPMHKKPRSNGTYTAYSTHTRTKYTQGSHMCFDPHTDCLDWSRHEDIQTGKQTSHFLFQLVHLFFSACSWSSSFQLIHFAPAGSTWPPPDYEQLIQLWTSPLLIQLPYTMINQTSC</sequence>
<evidence type="ECO:0000256" key="1">
    <source>
        <dbReference type="SAM" id="Coils"/>
    </source>
</evidence>
<evidence type="ECO:0000313" key="4">
    <source>
        <dbReference type="Proteomes" id="UP000250235"/>
    </source>
</evidence>
<evidence type="ECO:0000313" key="3">
    <source>
        <dbReference type="EMBL" id="KZV49934.1"/>
    </source>
</evidence>
<dbReference type="EMBL" id="KQ992627">
    <property type="protein sequence ID" value="KZV49934.1"/>
    <property type="molecule type" value="Genomic_DNA"/>
</dbReference>
<name>A0A2Z7CYW0_9LAMI</name>
<feature type="region of interest" description="Disordered" evidence="2">
    <location>
        <begin position="132"/>
        <end position="177"/>
    </location>
</feature>
<organism evidence="3 4">
    <name type="scientific">Dorcoceras hygrometricum</name>
    <dbReference type="NCBI Taxonomy" id="472368"/>
    <lineage>
        <taxon>Eukaryota</taxon>
        <taxon>Viridiplantae</taxon>
        <taxon>Streptophyta</taxon>
        <taxon>Embryophyta</taxon>
        <taxon>Tracheophyta</taxon>
        <taxon>Spermatophyta</taxon>
        <taxon>Magnoliopsida</taxon>
        <taxon>eudicotyledons</taxon>
        <taxon>Gunneridae</taxon>
        <taxon>Pentapetalae</taxon>
        <taxon>asterids</taxon>
        <taxon>lamiids</taxon>
        <taxon>Lamiales</taxon>
        <taxon>Gesneriaceae</taxon>
        <taxon>Didymocarpoideae</taxon>
        <taxon>Trichosporeae</taxon>
        <taxon>Loxocarpinae</taxon>
        <taxon>Dorcoceras</taxon>
    </lineage>
</organism>